<protein>
    <submittedName>
        <fullName evidence="2">Uncharacterized protein</fullName>
    </submittedName>
</protein>
<proteinExistence type="predicted"/>
<comment type="caution">
    <text evidence="2">The sequence shown here is derived from an EMBL/GenBank/DDBJ whole genome shotgun (WGS) entry which is preliminary data.</text>
</comment>
<evidence type="ECO:0000313" key="2">
    <source>
        <dbReference type="EMBL" id="GAI69333.1"/>
    </source>
</evidence>
<organism evidence="2">
    <name type="scientific">marine sediment metagenome</name>
    <dbReference type="NCBI Taxonomy" id="412755"/>
    <lineage>
        <taxon>unclassified sequences</taxon>
        <taxon>metagenomes</taxon>
        <taxon>ecological metagenomes</taxon>
    </lineage>
</organism>
<keyword evidence="1" id="KW-1133">Transmembrane helix</keyword>
<name>X1QM59_9ZZZZ</name>
<reference evidence="2" key="1">
    <citation type="journal article" date="2014" name="Front. Microbiol.">
        <title>High frequency of phylogenetically diverse reductive dehalogenase-homologous genes in deep subseafloor sedimentary metagenomes.</title>
        <authorList>
            <person name="Kawai M."/>
            <person name="Futagami T."/>
            <person name="Toyoda A."/>
            <person name="Takaki Y."/>
            <person name="Nishi S."/>
            <person name="Hori S."/>
            <person name="Arai W."/>
            <person name="Tsubouchi T."/>
            <person name="Morono Y."/>
            <person name="Uchiyama I."/>
            <person name="Ito T."/>
            <person name="Fujiyama A."/>
            <person name="Inagaki F."/>
            <person name="Takami H."/>
        </authorList>
    </citation>
    <scope>NUCLEOTIDE SEQUENCE</scope>
    <source>
        <strain evidence="2">Expedition CK06-06</strain>
    </source>
</reference>
<gene>
    <name evidence="2" type="ORF">S12H4_02953</name>
</gene>
<keyword evidence="1" id="KW-0472">Membrane</keyword>
<accession>X1QM59</accession>
<sequence length="46" mass="5234">MVILYILGLMGLIGVICVVISICTFDYTLDEKGKEEKDKIDDWVQI</sequence>
<keyword evidence="1" id="KW-0812">Transmembrane</keyword>
<dbReference type="AlphaFoldDB" id="X1QM59"/>
<dbReference type="EMBL" id="BARW01000779">
    <property type="protein sequence ID" value="GAI69333.1"/>
    <property type="molecule type" value="Genomic_DNA"/>
</dbReference>
<evidence type="ECO:0000256" key="1">
    <source>
        <dbReference type="SAM" id="Phobius"/>
    </source>
</evidence>
<feature type="transmembrane region" description="Helical" evidence="1">
    <location>
        <begin position="6"/>
        <end position="29"/>
    </location>
</feature>